<proteinExistence type="predicted"/>
<comment type="caution">
    <text evidence="1">The sequence shown here is derived from an EMBL/GenBank/DDBJ whole genome shotgun (WGS) entry which is preliminary data.</text>
</comment>
<dbReference type="AlphaFoldDB" id="A0A6N7QZ22"/>
<organism evidence="1 2">
    <name type="scientific">Gracilibacillus thailandensis</name>
    <dbReference type="NCBI Taxonomy" id="563735"/>
    <lineage>
        <taxon>Bacteria</taxon>
        <taxon>Bacillati</taxon>
        <taxon>Bacillota</taxon>
        <taxon>Bacilli</taxon>
        <taxon>Bacillales</taxon>
        <taxon>Bacillaceae</taxon>
        <taxon>Gracilibacillus</taxon>
    </lineage>
</organism>
<sequence>MPYITKEYYRTDYQGEPVADDATLDRYIKRASELIDQVTNYALVHLIFDDLPQFIQSQVKKATAAQVEFYVEKDGYLEVDTGTDGVFSSVGIGAFNYQKGGQSSNYSNKQANRISPTVLEHLKPTGLLYRGIGVVHRAY</sequence>
<reference evidence="1 2" key="1">
    <citation type="submission" date="2019-10" db="EMBL/GenBank/DDBJ databases">
        <title>Gracilibacillus salitolerans sp. nov., a moderate halophile isolated from a saline soil in northwest China.</title>
        <authorList>
            <person name="Gan L."/>
        </authorList>
    </citation>
    <scope>NUCLEOTIDE SEQUENCE [LARGE SCALE GENOMIC DNA]</scope>
    <source>
        <strain evidence="1 2">TP2-8</strain>
    </source>
</reference>
<evidence type="ECO:0008006" key="3">
    <source>
        <dbReference type="Google" id="ProtNLM"/>
    </source>
</evidence>
<dbReference type="RefSeq" id="WP_153834022.1">
    <property type="nucleotide sequence ID" value="NZ_JBHUMW010000107.1"/>
</dbReference>
<protein>
    <recommendedName>
        <fullName evidence="3">DUF4054 domain-containing protein</fullName>
    </recommendedName>
</protein>
<evidence type="ECO:0000313" key="2">
    <source>
        <dbReference type="Proteomes" id="UP000435187"/>
    </source>
</evidence>
<dbReference type="EMBL" id="WJEE01000002">
    <property type="protein sequence ID" value="MRI65159.1"/>
    <property type="molecule type" value="Genomic_DNA"/>
</dbReference>
<gene>
    <name evidence="1" type="ORF">GH885_02200</name>
</gene>
<accession>A0A6N7QZ22</accession>
<keyword evidence="2" id="KW-1185">Reference proteome</keyword>
<name>A0A6N7QZ22_9BACI</name>
<evidence type="ECO:0000313" key="1">
    <source>
        <dbReference type="EMBL" id="MRI65159.1"/>
    </source>
</evidence>
<dbReference type="Proteomes" id="UP000435187">
    <property type="component" value="Unassembled WGS sequence"/>
</dbReference>